<proteinExistence type="predicted"/>
<dbReference type="SUPFAM" id="SSF53254">
    <property type="entry name" value="Phosphoglycerate mutase-like"/>
    <property type="match status" value="1"/>
</dbReference>
<evidence type="ECO:0000313" key="3">
    <source>
        <dbReference type="Proteomes" id="UP001191004"/>
    </source>
</evidence>
<keyword evidence="3" id="KW-1185">Reference proteome</keyword>
<dbReference type="SMART" id="SM00855">
    <property type="entry name" value="PGAM"/>
    <property type="match status" value="1"/>
</dbReference>
<reference evidence="2 3" key="1">
    <citation type="journal article" date="2018" name="bioRxiv">
        <title>Evidence of independent acquisition and adaption of ultra-small bacteria to human hosts across the highly diverse yet reduced genomes of the phylum Saccharibacteria.</title>
        <authorList>
            <person name="McLean J.S."/>
            <person name="Bor B."/>
            <person name="To T.T."/>
            <person name="Liu Q."/>
            <person name="Kearns K.A."/>
            <person name="Solden L.M."/>
            <person name="Wrighton K.C."/>
            <person name="He X."/>
            <person name="Shi W."/>
        </authorList>
    </citation>
    <scope>NUCLEOTIDE SEQUENCE [LARGE SCALE GENOMIC DNA]</scope>
    <source>
        <strain evidence="2 3">TM7_KMM_G3_1_HOT_351</strain>
    </source>
</reference>
<dbReference type="PANTHER" id="PTHR46517:SF1">
    <property type="entry name" value="FRUCTOSE-2,6-BISPHOSPHATASE TIGAR"/>
    <property type="match status" value="1"/>
</dbReference>
<evidence type="ECO:0000313" key="2">
    <source>
        <dbReference type="EMBL" id="RYC73380.1"/>
    </source>
</evidence>
<dbReference type="PANTHER" id="PTHR46517">
    <property type="entry name" value="FRUCTOSE-2,6-BISPHOSPHATASE TIGAR"/>
    <property type="match status" value="1"/>
</dbReference>
<comment type="caution">
    <text evidence="2">The sequence shown here is derived from an EMBL/GenBank/DDBJ whole genome shotgun (WGS) entry which is preliminary data.</text>
</comment>
<dbReference type="EMBL" id="PRLL01000015">
    <property type="protein sequence ID" value="RYC73380.1"/>
    <property type="molecule type" value="Genomic_DNA"/>
</dbReference>
<dbReference type="InterPro" id="IPR051695">
    <property type="entry name" value="Phosphoglycerate_Mutase"/>
</dbReference>
<dbReference type="RefSeq" id="WP_129604949.1">
    <property type="nucleotide sequence ID" value="NZ_PRLL01000015.1"/>
</dbReference>
<dbReference type="InterPro" id="IPR029033">
    <property type="entry name" value="His_PPase_superfam"/>
</dbReference>
<dbReference type="Pfam" id="PF00300">
    <property type="entry name" value="His_Phos_1"/>
    <property type="match status" value="2"/>
</dbReference>
<dbReference type="CDD" id="cd07067">
    <property type="entry name" value="HP_PGM_like"/>
    <property type="match status" value="1"/>
</dbReference>
<keyword evidence="1 2" id="KW-0378">Hydrolase</keyword>
<dbReference type="InterPro" id="IPR013078">
    <property type="entry name" value="His_Pase_superF_clade-1"/>
</dbReference>
<organism evidence="2 3">
    <name type="scientific">Candidatus Nanosyncoccus nanoralicus</name>
    <dbReference type="NCBI Taxonomy" id="2171996"/>
    <lineage>
        <taxon>Bacteria</taxon>
        <taxon>Candidatus Saccharimonadota</taxon>
        <taxon>Candidatus Nanosyncoccalia</taxon>
        <taxon>Candidatus Nanosyncoccales</taxon>
        <taxon>Candidatus Nanosyncoccaceae</taxon>
        <taxon>Candidatus Nanosyncoccus</taxon>
    </lineage>
</organism>
<reference evidence="2 3" key="2">
    <citation type="journal article" date="2020" name="Cell Rep.">
        <title>Acquisition and Adaptation of Ultra-small Parasitic Reduced Genome Bacteria to Mammalian Hosts.</title>
        <authorList>
            <person name="McLean J.S."/>
            <person name="Bor B."/>
            <person name="Kerns K.A."/>
            <person name="Liu Q."/>
            <person name="To T.T."/>
            <person name="Solden L."/>
            <person name="Hendrickson E.L."/>
            <person name="Wrighton K."/>
            <person name="Shi W."/>
            <person name="He X."/>
        </authorList>
    </citation>
    <scope>NUCLEOTIDE SEQUENCE [LARGE SCALE GENOMIC DNA]</scope>
    <source>
        <strain evidence="2 3">TM7_KMM_G3_1_HOT_351</strain>
    </source>
</reference>
<accession>A0ABY0FLC4</accession>
<dbReference type="Gene3D" id="3.40.50.1240">
    <property type="entry name" value="Phosphoglycerate mutase-like"/>
    <property type="match status" value="1"/>
</dbReference>
<evidence type="ECO:0000256" key="1">
    <source>
        <dbReference type="ARBA" id="ARBA00022801"/>
    </source>
</evidence>
<dbReference type="Proteomes" id="UP001191004">
    <property type="component" value="Unassembled WGS sequence"/>
</dbReference>
<name>A0ABY0FLC4_9BACT</name>
<protein>
    <submittedName>
        <fullName evidence="2">Adenosylcobalamin/alpha-ribazole phosphatase</fullName>
        <ecNumber evidence="2">3.1.3.73</ecNumber>
    </submittedName>
</protein>
<sequence length="220" mass="25384">MKFYTVRHGQTDWNNLGLNQGWSDTPLNTLGQFQALRARDQLKDVRFNIAYASPLQRAAKTCQIILGRVVPDKAIFDELSLEDAIELNHFYRQHNDLNKDCYIRYAEDLIERGLGVFEGKEGSRIHEISWKDGFNADRFKMESVPHMFHRIDRVLKQIQADTLANYGNDAKVLIASHAGILKIVDYILRGGTEQGLFYSALYDSAINLHLKNCEFKVYER</sequence>
<dbReference type="GO" id="GO:0043755">
    <property type="term" value="F:alpha-ribazole phosphatase activity"/>
    <property type="evidence" value="ECO:0007669"/>
    <property type="project" value="UniProtKB-EC"/>
</dbReference>
<dbReference type="EC" id="3.1.3.73" evidence="2"/>
<gene>
    <name evidence="2" type="primary">cobC</name>
    <name evidence="2" type="ORF">G3KMM_00427</name>
</gene>